<proteinExistence type="inferred from homology"/>
<evidence type="ECO:0000259" key="17">
    <source>
        <dbReference type="Pfam" id="PF00593"/>
    </source>
</evidence>
<dbReference type="Gene3D" id="2.60.40.1120">
    <property type="entry name" value="Carboxypeptidase-like, regulatory domain"/>
    <property type="match status" value="1"/>
</dbReference>
<accession>A0A1H3YWL9</accession>
<evidence type="ECO:0000256" key="13">
    <source>
        <dbReference type="ARBA" id="ARBA00023237"/>
    </source>
</evidence>
<dbReference type="EMBL" id="FNQY01000009">
    <property type="protein sequence ID" value="SEA15807.1"/>
    <property type="molecule type" value="Genomic_DNA"/>
</dbReference>
<evidence type="ECO:0000313" key="20">
    <source>
        <dbReference type="Proteomes" id="UP000199041"/>
    </source>
</evidence>
<evidence type="ECO:0000256" key="14">
    <source>
        <dbReference type="PROSITE-ProRule" id="PRU01360"/>
    </source>
</evidence>
<dbReference type="Pfam" id="PF13715">
    <property type="entry name" value="CarbopepD_reg_2"/>
    <property type="match status" value="1"/>
</dbReference>
<dbReference type="Pfam" id="PF07715">
    <property type="entry name" value="Plug"/>
    <property type="match status" value="1"/>
</dbReference>
<evidence type="ECO:0000256" key="8">
    <source>
        <dbReference type="ARBA" id="ARBA00023004"/>
    </source>
</evidence>
<keyword evidence="12" id="KW-0675">Receptor</keyword>
<comment type="similarity">
    <text evidence="2 14 15">Belongs to the TonB-dependent receptor family.</text>
</comment>
<evidence type="ECO:0000256" key="2">
    <source>
        <dbReference type="ARBA" id="ARBA00009810"/>
    </source>
</evidence>
<evidence type="ECO:0000256" key="15">
    <source>
        <dbReference type="RuleBase" id="RU003357"/>
    </source>
</evidence>
<dbReference type="Gene3D" id="2.40.170.20">
    <property type="entry name" value="TonB-dependent receptor, beta-barrel domain"/>
    <property type="match status" value="1"/>
</dbReference>
<dbReference type="STRING" id="551991.SAMN05192529_10994"/>
<evidence type="ECO:0000256" key="9">
    <source>
        <dbReference type="ARBA" id="ARBA00023065"/>
    </source>
</evidence>
<feature type="chain" id="PRO_5011530270" evidence="16">
    <location>
        <begin position="27"/>
        <end position="765"/>
    </location>
</feature>
<dbReference type="GO" id="GO:0038023">
    <property type="term" value="F:signaling receptor activity"/>
    <property type="evidence" value="ECO:0007669"/>
    <property type="project" value="InterPro"/>
</dbReference>
<feature type="signal peptide" evidence="16">
    <location>
        <begin position="1"/>
        <end position="26"/>
    </location>
</feature>
<feature type="domain" description="TonB-dependent receptor-like beta-barrel" evidence="17">
    <location>
        <begin position="348"/>
        <end position="739"/>
    </location>
</feature>
<dbReference type="SUPFAM" id="SSF56935">
    <property type="entry name" value="Porins"/>
    <property type="match status" value="1"/>
</dbReference>
<dbReference type="AlphaFoldDB" id="A0A1H3YWL9"/>
<dbReference type="Pfam" id="PF00593">
    <property type="entry name" value="TonB_dep_Rec_b-barrel"/>
    <property type="match status" value="1"/>
</dbReference>
<keyword evidence="10 15" id="KW-0798">TonB box</keyword>
<keyword evidence="5" id="KW-0410">Iron transport</keyword>
<evidence type="ECO:0000256" key="11">
    <source>
        <dbReference type="ARBA" id="ARBA00023136"/>
    </source>
</evidence>
<dbReference type="InterPro" id="IPR010105">
    <property type="entry name" value="TonB_sidphr_rcpt"/>
</dbReference>
<dbReference type="GO" id="GO:0009279">
    <property type="term" value="C:cell outer membrane"/>
    <property type="evidence" value="ECO:0007669"/>
    <property type="project" value="UniProtKB-SubCell"/>
</dbReference>
<keyword evidence="6 14" id="KW-0812">Transmembrane</keyword>
<evidence type="ECO:0000256" key="12">
    <source>
        <dbReference type="ARBA" id="ARBA00023170"/>
    </source>
</evidence>
<dbReference type="PANTHER" id="PTHR32552">
    <property type="entry name" value="FERRICHROME IRON RECEPTOR-RELATED"/>
    <property type="match status" value="1"/>
</dbReference>
<evidence type="ECO:0000256" key="3">
    <source>
        <dbReference type="ARBA" id="ARBA00022448"/>
    </source>
</evidence>
<name>A0A1H3YWL9_9BACT</name>
<dbReference type="InterPro" id="IPR037066">
    <property type="entry name" value="Plug_dom_sf"/>
</dbReference>
<keyword evidence="11 14" id="KW-0472">Membrane</keyword>
<keyword evidence="13 14" id="KW-0998">Cell outer membrane</keyword>
<sequence>MFYSKKNNLKLFLSLLCLLSSHIAISQKQISGQIISEEGHPIAAVSVHLIHQNIYTLSNQQGLFNLKILHPCKDTLVISAAGYKQNRHILLLNSSEDSFHLNIVLKDTTSPLKTVTVHTNLLPDNKSVFVARMPLKNLENPQVYNVISHTLIDQQQITTIDQAMQNVAGVVPNNSAGGYFSITSRGFTTYVNARNGTSVPSYFTSYEPSNLERIEVLKGPAGTLYQGAASYGGAVNLVTKRPEREPATRLSFTTGSWGLNRATLDYNHPLDSSKRFLFRMNAAADREKTFQDFGHSNIYSLSPSFSYTASEKWQIIAEFELYSSEKTPTPWQSFDSYYQSVKDVPLYKKSFYDDDMKSNLIRQNTTITSEYQLDKNWKSSTVIGALNSSVDHNYFAYNYYLSKDSIRRLVYDYDYNYSSVNIQQNFTGKFNLLGLKNKIVTGIEYVSTSFNYAGYSTNYDTANINNFTPIMRKKVDKFIAERPSFAAANTWTASRYAAYVSDLMYLSAQWMAMLSLRADHYHYTLNTPYSQTAFSPKLGIVYQPIKDEFSIFVNYTDGFSNQNTANKSDGSVVKLDPIHATQYEGGIKWDAPDQRYSATLSIYDIKIHNANLYDEQGFFNSQDGKQQSKGLELEFKASPTDKLNILLGYGYNENKYTKSSNYQGNLAANAPKNIGNLWINYTIPFHKNHYFSVGTGGNYVDMAYTDVYNRTEIPAYLLLNATAGYHFGQTQVGIRLNNLSNQKYYSGSGNPMPPRNYTASISFSF</sequence>
<protein>
    <submittedName>
        <fullName evidence="19">Iron complex outermembrane recepter protein</fullName>
    </submittedName>
</protein>
<dbReference type="Proteomes" id="UP000199041">
    <property type="component" value="Unassembled WGS sequence"/>
</dbReference>
<dbReference type="SUPFAM" id="SSF49464">
    <property type="entry name" value="Carboxypeptidase regulatory domain-like"/>
    <property type="match status" value="1"/>
</dbReference>
<dbReference type="CDD" id="cd01347">
    <property type="entry name" value="ligand_gated_channel"/>
    <property type="match status" value="1"/>
</dbReference>
<reference evidence="19 20" key="1">
    <citation type="submission" date="2016-10" db="EMBL/GenBank/DDBJ databases">
        <authorList>
            <person name="de Groot N.N."/>
        </authorList>
    </citation>
    <scope>NUCLEOTIDE SEQUENCE [LARGE SCALE GENOMIC DNA]</scope>
    <source>
        <strain evidence="19 20">Vu-144</strain>
    </source>
</reference>
<dbReference type="InterPro" id="IPR012910">
    <property type="entry name" value="Plug_dom"/>
</dbReference>
<keyword evidence="3 14" id="KW-0813">Transport</keyword>
<dbReference type="InterPro" id="IPR039426">
    <property type="entry name" value="TonB-dep_rcpt-like"/>
</dbReference>
<evidence type="ECO:0000313" key="19">
    <source>
        <dbReference type="EMBL" id="SEA15807.1"/>
    </source>
</evidence>
<dbReference type="OrthoDB" id="9758472at2"/>
<dbReference type="GO" id="GO:0015344">
    <property type="term" value="F:siderophore uptake transmembrane transporter activity"/>
    <property type="evidence" value="ECO:0007669"/>
    <property type="project" value="TreeGrafter"/>
</dbReference>
<evidence type="ECO:0000256" key="7">
    <source>
        <dbReference type="ARBA" id="ARBA00022729"/>
    </source>
</evidence>
<keyword evidence="20" id="KW-1185">Reference proteome</keyword>
<evidence type="ECO:0000256" key="16">
    <source>
        <dbReference type="SAM" id="SignalP"/>
    </source>
</evidence>
<dbReference type="PANTHER" id="PTHR32552:SF68">
    <property type="entry name" value="FERRICHROME OUTER MEMBRANE TRANSPORTER_PHAGE RECEPTOR"/>
    <property type="match status" value="1"/>
</dbReference>
<evidence type="ECO:0000259" key="18">
    <source>
        <dbReference type="Pfam" id="PF07715"/>
    </source>
</evidence>
<dbReference type="PROSITE" id="PS52016">
    <property type="entry name" value="TONB_DEPENDENT_REC_3"/>
    <property type="match status" value="1"/>
</dbReference>
<evidence type="ECO:0000256" key="4">
    <source>
        <dbReference type="ARBA" id="ARBA00022452"/>
    </source>
</evidence>
<feature type="domain" description="TonB-dependent receptor plug" evidence="18">
    <location>
        <begin position="138"/>
        <end position="232"/>
    </location>
</feature>
<dbReference type="GO" id="GO:0015891">
    <property type="term" value="P:siderophore transport"/>
    <property type="evidence" value="ECO:0007669"/>
    <property type="project" value="InterPro"/>
</dbReference>
<evidence type="ECO:0000256" key="1">
    <source>
        <dbReference type="ARBA" id="ARBA00004571"/>
    </source>
</evidence>
<keyword evidence="7 16" id="KW-0732">Signal</keyword>
<dbReference type="RefSeq" id="WP_091397141.1">
    <property type="nucleotide sequence ID" value="NZ_FNQY01000009.1"/>
</dbReference>
<dbReference type="NCBIfam" id="TIGR01783">
    <property type="entry name" value="TonB-siderophor"/>
    <property type="match status" value="1"/>
</dbReference>
<dbReference type="InterPro" id="IPR000531">
    <property type="entry name" value="Beta-barrel_TonB"/>
</dbReference>
<dbReference type="Gene3D" id="2.170.130.10">
    <property type="entry name" value="TonB-dependent receptor, plug domain"/>
    <property type="match status" value="1"/>
</dbReference>
<dbReference type="InterPro" id="IPR008969">
    <property type="entry name" value="CarboxyPept-like_regulatory"/>
</dbReference>
<dbReference type="InterPro" id="IPR036942">
    <property type="entry name" value="Beta-barrel_TonB_sf"/>
</dbReference>
<organism evidence="19 20">
    <name type="scientific">Arachidicoccus rhizosphaerae</name>
    <dbReference type="NCBI Taxonomy" id="551991"/>
    <lineage>
        <taxon>Bacteria</taxon>
        <taxon>Pseudomonadati</taxon>
        <taxon>Bacteroidota</taxon>
        <taxon>Chitinophagia</taxon>
        <taxon>Chitinophagales</taxon>
        <taxon>Chitinophagaceae</taxon>
        <taxon>Arachidicoccus</taxon>
    </lineage>
</organism>
<evidence type="ECO:0000256" key="5">
    <source>
        <dbReference type="ARBA" id="ARBA00022496"/>
    </source>
</evidence>
<keyword evidence="8" id="KW-0408">Iron</keyword>
<evidence type="ECO:0000256" key="10">
    <source>
        <dbReference type="ARBA" id="ARBA00023077"/>
    </source>
</evidence>
<keyword evidence="9" id="KW-0406">Ion transport</keyword>
<keyword evidence="4 14" id="KW-1134">Transmembrane beta strand</keyword>
<gene>
    <name evidence="19" type="ORF">SAMN05192529_10994</name>
</gene>
<comment type="subcellular location">
    <subcellularLocation>
        <location evidence="1 14">Cell outer membrane</location>
        <topology evidence="1 14">Multi-pass membrane protein</topology>
    </subcellularLocation>
</comment>
<evidence type="ECO:0000256" key="6">
    <source>
        <dbReference type="ARBA" id="ARBA00022692"/>
    </source>
</evidence>